<organism evidence="2 3">
    <name type="scientific">Aquipuribacter hungaricus</name>
    <dbReference type="NCBI Taxonomy" id="545624"/>
    <lineage>
        <taxon>Bacteria</taxon>
        <taxon>Bacillati</taxon>
        <taxon>Actinomycetota</taxon>
        <taxon>Actinomycetes</taxon>
        <taxon>Micrococcales</taxon>
        <taxon>Intrasporangiaceae</taxon>
        <taxon>Aquipuribacter</taxon>
    </lineage>
</organism>
<dbReference type="RefSeq" id="WP_340288472.1">
    <property type="nucleotide sequence ID" value="NZ_JBBEOI010000002.1"/>
</dbReference>
<keyword evidence="3" id="KW-1185">Reference proteome</keyword>
<keyword evidence="1" id="KW-0812">Transmembrane</keyword>
<keyword evidence="1" id="KW-0472">Membrane</keyword>
<protein>
    <submittedName>
        <fullName evidence="2">Uncharacterized protein</fullName>
    </submittedName>
</protein>
<feature type="transmembrane region" description="Helical" evidence="1">
    <location>
        <begin position="34"/>
        <end position="52"/>
    </location>
</feature>
<evidence type="ECO:0000313" key="2">
    <source>
        <dbReference type="EMBL" id="MFC3689230.1"/>
    </source>
</evidence>
<accession>A0ABV7WI98</accession>
<name>A0ABV7WI98_9MICO</name>
<evidence type="ECO:0000256" key="1">
    <source>
        <dbReference type="SAM" id="Phobius"/>
    </source>
</evidence>
<sequence>MRSSRLHSTGQDVVDDDWGRVPGLRPPLPRWAPAAWFLSLALVLTVVVVLLVRPPGPLDQPDPANQRNRLLLAGPSVAPEVAGVDFGGRPVVLLFDRDLPDGADLERWVEQVPAGAEVRLVVPGPVDPEAAAVLGPPVVVDPEARLAAAVDLPTPVDGGPGVGYAVVDSNQQVRYFTLDPVYLENAFEIATIVGAVP</sequence>
<proteinExistence type="predicted"/>
<comment type="caution">
    <text evidence="2">The sequence shown here is derived from an EMBL/GenBank/DDBJ whole genome shotgun (WGS) entry which is preliminary data.</text>
</comment>
<reference evidence="3" key="1">
    <citation type="journal article" date="2019" name="Int. J. Syst. Evol. Microbiol.">
        <title>The Global Catalogue of Microorganisms (GCM) 10K type strain sequencing project: providing services to taxonomists for standard genome sequencing and annotation.</title>
        <authorList>
            <consortium name="The Broad Institute Genomics Platform"/>
            <consortium name="The Broad Institute Genome Sequencing Center for Infectious Disease"/>
            <person name="Wu L."/>
            <person name="Ma J."/>
        </authorList>
    </citation>
    <scope>NUCLEOTIDE SEQUENCE [LARGE SCALE GENOMIC DNA]</scope>
    <source>
        <strain evidence="3">NCAIM B.02333</strain>
    </source>
</reference>
<dbReference type="EMBL" id="JBHRWW010000008">
    <property type="protein sequence ID" value="MFC3689230.1"/>
    <property type="molecule type" value="Genomic_DNA"/>
</dbReference>
<keyword evidence="1" id="KW-1133">Transmembrane helix</keyword>
<dbReference type="Proteomes" id="UP001595685">
    <property type="component" value="Unassembled WGS sequence"/>
</dbReference>
<gene>
    <name evidence="2" type="ORF">ACFOLH_12850</name>
</gene>
<evidence type="ECO:0000313" key="3">
    <source>
        <dbReference type="Proteomes" id="UP001595685"/>
    </source>
</evidence>